<reference evidence="3" key="1">
    <citation type="submission" date="2016-04" db="EMBL/GenBank/DDBJ databases">
        <title>Complete Genome Sequences of Twelve Strains of a Stable Defined Moderately Diverse Mouse Microbiota 2 (sDMDMm2).</title>
        <authorList>
            <person name="Uchimura Y."/>
            <person name="Wyss M."/>
            <person name="Brugiroux S."/>
            <person name="Limenitakis J.P."/>
            <person name="Stecher B."/>
            <person name="McCoy K.D."/>
            <person name="Macpherson A.J."/>
        </authorList>
    </citation>
    <scope>NUCLEOTIDE SEQUENCE [LARGE SCALE GENOMIC DNA]</scope>
    <source>
        <strain evidence="3">I48</strain>
    </source>
</reference>
<dbReference type="Proteomes" id="UP000092631">
    <property type="component" value="Chromosome"/>
</dbReference>
<dbReference type="EMBL" id="CP015401">
    <property type="protein sequence ID" value="ANU58635.1"/>
    <property type="molecule type" value="Genomic_DNA"/>
</dbReference>
<evidence type="ECO:0000313" key="3">
    <source>
        <dbReference type="Proteomes" id="UP000092631"/>
    </source>
</evidence>
<sequence>MDLHSGLPYWVIKNSLLDYFHPLKDDFSTDIVVIGTGITGALMVHELCNAGLKCCVIDKRSIATGSSAASTALLQYEIDVPLCRMAEMIGEDNAVTAYRACLQSISDIEKVLESTGVEAGFERVPSLFYASTQKDVKLVKEEYEMRKKHHLPVSLLGKEEIKERYKLQVPGCGLLNEESAQIDAYRAATGLLLYHIKKDGLEVFTHTGVKECVEKRGGYVVETDGGYKIKCKYVIVAAGFEAGKFLPREIMDLTSTYALVSHPVDPGELWPEHCLIWETADPYLYIRTTGGNRIIVGGEDEEFCEPERRDALLRKKIRILEKKFRKLFPDIPFKTEMAWCGTFSTTKDGLPFIGTWPGKKRMFFDLGYGGNGITFSMIGAQIICKKLQGLEDERSKVFGYERIEKYGS</sequence>
<dbReference type="InterPro" id="IPR036188">
    <property type="entry name" value="FAD/NAD-bd_sf"/>
</dbReference>
<dbReference type="Pfam" id="PF01266">
    <property type="entry name" value="DAO"/>
    <property type="match status" value="1"/>
</dbReference>
<dbReference type="Gene3D" id="3.30.9.10">
    <property type="entry name" value="D-Amino Acid Oxidase, subunit A, domain 2"/>
    <property type="match status" value="1"/>
</dbReference>
<proteinExistence type="predicted"/>
<dbReference type="GO" id="GO:0005737">
    <property type="term" value="C:cytoplasm"/>
    <property type="evidence" value="ECO:0007669"/>
    <property type="project" value="TreeGrafter"/>
</dbReference>
<evidence type="ECO:0000313" key="2">
    <source>
        <dbReference type="EMBL" id="ANU58635.1"/>
    </source>
</evidence>
<dbReference type="OrthoDB" id="571248at2"/>
<protein>
    <submittedName>
        <fullName evidence="2">Oxidoreductase</fullName>
    </submittedName>
</protein>
<dbReference type="SUPFAM" id="SSF51905">
    <property type="entry name" value="FAD/NAD(P)-binding domain"/>
    <property type="match status" value="1"/>
</dbReference>
<keyword evidence="3" id="KW-1185">Reference proteome</keyword>
<dbReference type="RefSeq" id="WP_065539470.1">
    <property type="nucleotide sequence ID" value="NZ_CAPDLJ010000027.1"/>
</dbReference>
<dbReference type="GeneID" id="82188356"/>
<evidence type="ECO:0000259" key="1">
    <source>
        <dbReference type="Pfam" id="PF01266"/>
    </source>
</evidence>
<dbReference type="AlphaFoldDB" id="A0A1C7H1X4"/>
<dbReference type="PANTHER" id="PTHR13847">
    <property type="entry name" value="SARCOSINE DEHYDROGENASE-RELATED"/>
    <property type="match status" value="1"/>
</dbReference>
<feature type="domain" description="FAD dependent oxidoreductase" evidence="1">
    <location>
        <begin position="30"/>
        <end position="384"/>
    </location>
</feature>
<organism evidence="2 3">
    <name type="scientific">Bacteroides caecimuris</name>
    <dbReference type="NCBI Taxonomy" id="1796613"/>
    <lineage>
        <taxon>Bacteria</taxon>
        <taxon>Pseudomonadati</taxon>
        <taxon>Bacteroidota</taxon>
        <taxon>Bacteroidia</taxon>
        <taxon>Bacteroidales</taxon>
        <taxon>Bacteroidaceae</taxon>
        <taxon>Bacteroides</taxon>
    </lineage>
</organism>
<dbReference type="InterPro" id="IPR006076">
    <property type="entry name" value="FAD-dep_OxRdtase"/>
</dbReference>
<name>A0A1C7H1X4_9BACE</name>
<dbReference type="KEGG" id="bcae:A4V03_14520"/>
<accession>A0A1C7H1X4</accession>
<dbReference type="PANTHER" id="PTHR13847:SF201">
    <property type="entry name" value="PUTATIBE OXIDOREDUCTASE"/>
    <property type="match status" value="1"/>
</dbReference>
<gene>
    <name evidence="2" type="ORF">A4V03_14520</name>
</gene>
<dbReference type="Gene3D" id="3.50.50.60">
    <property type="entry name" value="FAD/NAD(P)-binding domain"/>
    <property type="match status" value="1"/>
</dbReference>